<accession>A0ABY5ZE69</accession>
<evidence type="ECO:0000313" key="3">
    <source>
        <dbReference type="Proteomes" id="UP001058271"/>
    </source>
</evidence>
<sequence length="130" mass="13838">MHHTAVWVALPRGVNRRCRGRQPGLSRRPRPRRAGSGATRRPRATGRRRGPRTAAPTGCVWPGRAAATVRPGALLVDGDVAGTWRAKLSGTRLTLTVTPFEPLTARIRTAMTAEAETIAAARGATTVTVA</sequence>
<dbReference type="GO" id="GO:0003677">
    <property type="term" value="F:DNA binding"/>
    <property type="evidence" value="ECO:0007669"/>
    <property type="project" value="UniProtKB-KW"/>
</dbReference>
<dbReference type="Pfam" id="PF06224">
    <property type="entry name" value="AlkZ-like"/>
    <property type="match status" value="1"/>
</dbReference>
<feature type="compositionally biased region" description="Basic residues" evidence="1">
    <location>
        <begin position="40"/>
        <end position="51"/>
    </location>
</feature>
<keyword evidence="2" id="KW-0238">DNA-binding</keyword>
<dbReference type="Proteomes" id="UP001058271">
    <property type="component" value="Chromosome"/>
</dbReference>
<gene>
    <name evidence="2" type="ORF">Drose_19550</name>
</gene>
<protein>
    <submittedName>
        <fullName evidence="2">Winged helix DNA-binding domain-containing protein</fullName>
    </submittedName>
</protein>
<reference evidence="2" key="1">
    <citation type="submission" date="2021-04" db="EMBL/GenBank/DDBJ databases">
        <title>Biosynthetic gene clusters of Dactylosporangioum roseum.</title>
        <authorList>
            <person name="Hartkoorn R.C."/>
            <person name="Beaudoing E."/>
            <person name="Hot D."/>
            <person name="Moureu S."/>
        </authorList>
    </citation>
    <scope>NUCLEOTIDE SEQUENCE</scope>
    <source>
        <strain evidence="2">NRRL B-16295</strain>
    </source>
</reference>
<dbReference type="InterPro" id="IPR009351">
    <property type="entry name" value="AlkZ-like"/>
</dbReference>
<dbReference type="EMBL" id="CP073721">
    <property type="protein sequence ID" value="UWZ40463.1"/>
    <property type="molecule type" value="Genomic_DNA"/>
</dbReference>
<evidence type="ECO:0000256" key="1">
    <source>
        <dbReference type="SAM" id="MobiDB-lite"/>
    </source>
</evidence>
<feature type="region of interest" description="Disordered" evidence="1">
    <location>
        <begin position="16"/>
        <end position="59"/>
    </location>
</feature>
<proteinExistence type="predicted"/>
<name>A0ABY5ZE69_9ACTN</name>
<keyword evidence="3" id="KW-1185">Reference proteome</keyword>
<organism evidence="2 3">
    <name type="scientific">Dactylosporangium roseum</name>
    <dbReference type="NCBI Taxonomy" id="47989"/>
    <lineage>
        <taxon>Bacteria</taxon>
        <taxon>Bacillati</taxon>
        <taxon>Actinomycetota</taxon>
        <taxon>Actinomycetes</taxon>
        <taxon>Micromonosporales</taxon>
        <taxon>Micromonosporaceae</taxon>
        <taxon>Dactylosporangium</taxon>
    </lineage>
</organism>
<evidence type="ECO:0000313" key="2">
    <source>
        <dbReference type="EMBL" id="UWZ40463.1"/>
    </source>
</evidence>